<keyword evidence="16" id="KW-1185">Reference proteome</keyword>
<gene>
    <name evidence="13 15" type="primary">pheS</name>
    <name evidence="15" type="ORF">JYU14_00815</name>
</gene>
<evidence type="ECO:0000256" key="6">
    <source>
        <dbReference type="ARBA" id="ARBA00022723"/>
    </source>
</evidence>
<dbReference type="InterPro" id="IPR010978">
    <property type="entry name" value="tRNA-bd_arm"/>
</dbReference>
<keyword evidence="5 13" id="KW-0436">Ligase</keyword>
<dbReference type="HAMAP" id="MF_00281">
    <property type="entry name" value="Phe_tRNA_synth_alpha1"/>
    <property type="match status" value="1"/>
</dbReference>
<dbReference type="GO" id="GO:0004826">
    <property type="term" value="F:phenylalanine-tRNA ligase activity"/>
    <property type="evidence" value="ECO:0007669"/>
    <property type="project" value="UniProtKB-EC"/>
</dbReference>
<dbReference type="InterPro" id="IPR006195">
    <property type="entry name" value="aa-tRNA-synth_II"/>
</dbReference>
<dbReference type="Gene3D" id="3.30.930.10">
    <property type="entry name" value="Bira Bifunctional Protein, Domain 2"/>
    <property type="match status" value="1"/>
</dbReference>
<dbReference type="PANTHER" id="PTHR11538:SF41">
    <property type="entry name" value="PHENYLALANINE--TRNA LIGASE, MITOCHONDRIAL"/>
    <property type="match status" value="1"/>
</dbReference>
<evidence type="ECO:0000256" key="2">
    <source>
        <dbReference type="ARBA" id="ARBA00010207"/>
    </source>
</evidence>
<comment type="subunit">
    <text evidence="3 13">Tetramer of two alpha and two beta subunits.</text>
</comment>
<dbReference type="InterPro" id="IPR045864">
    <property type="entry name" value="aa-tRNA-synth_II/BPL/LPL"/>
</dbReference>
<dbReference type="CDD" id="cd00496">
    <property type="entry name" value="PheRS_alpha_core"/>
    <property type="match status" value="1"/>
</dbReference>
<keyword evidence="11 13" id="KW-0030">Aminoacyl-tRNA synthetase</keyword>
<keyword evidence="6 13" id="KW-0479">Metal-binding</keyword>
<dbReference type="InterPro" id="IPR002319">
    <property type="entry name" value="Phenylalanyl-tRNA_Synthase"/>
</dbReference>
<dbReference type="InterPro" id="IPR022911">
    <property type="entry name" value="Phe_tRNA_ligase_alpha1_bac"/>
</dbReference>
<evidence type="ECO:0000256" key="12">
    <source>
        <dbReference type="ARBA" id="ARBA00049255"/>
    </source>
</evidence>
<dbReference type="PROSITE" id="PS50862">
    <property type="entry name" value="AA_TRNA_LIGASE_II"/>
    <property type="match status" value="1"/>
</dbReference>
<keyword evidence="8 13" id="KW-0067">ATP-binding</keyword>
<evidence type="ECO:0000256" key="10">
    <source>
        <dbReference type="ARBA" id="ARBA00022917"/>
    </source>
</evidence>
<dbReference type="Pfam" id="PF01409">
    <property type="entry name" value="tRNA-synt_2d"/>
    <property type="match status" value="1"/>
</dbReference>
<sequence length="342" mass="39240">MSISSSIQHIMEEFSAGIARVRSSADIDSLRVRFLGRKGPIQRLMQELKALPSEERPLAGKEINELKKSVQNALDLLNEKLQTEETTHRLEKEFLDVTLPGRRRFCGGKHVVMQTLDRVIDIFVGMGFSVQYGPDIESDYYNFGGLNFTEDHPARDMQDTFYIDQEHLLRTHTSNTQVRVMESNQPPIRAIAPGKCFRNEDITARSHVFFHQVEGFYIDHDVSFADLLTTLDLFLKKLFSDDVKVRFRPSYFPFVEPGMEVDVHCYNCNGQGCRVCKHTGWLEILGAGMIHPEVLKNGGIDSEEFTGYAWGMGIERLVMLKHGINDIRYFTENNMQFLTQFT</sequence>
<keyword evidence="4 13" id="KW-0963">Cytoplasm</keyword>
<evidence type="ECO:0000256" key="7">
    <source>
        <dbReference type="ARBA" id="ARBA00022741"/>
    </source>
</evidence>
<organism evidence="15 16">
    <name type="scientific">Simkania negevensis</name>
    <dbReference type="NCBI Taxonomy" id="83561"/>
    <lineage>
        <taxon>Bacteria</taxon>
        <taxon>Pseudomonadati</taxon>
        <taxon>Chlamydiota</taxon>
        <taxon>Chlamydiia</taxon>
        <taxon>Parachlamydiales</taxon>
        <taxon>Simkaniaceae</taxon>
        <taxon>Simkania</taxon>
    </lineage>
</organism>
<comment type="cofactor">
    <cofactor evidence="13">
        <name>Mg(2+)</name>
        <dbReference type="ChEBI" id="CHEBI:18420"/>
    </cofactor>
    <text evidence="13">Binds 2 magnesium ions per tetramer.</text>
</comment>
<dbReference type="SUPFAM" id="SSF46589">
    <property type="entry name" value="tRNA-binding arm"/>
    <property type="match status" value="1"/>
</dbReference>
<evidence type="ECO:0000256" key="11">
    <source>
        <dbReference type="ARBA" id="ARBA00023146"/>
    </source>
</evidence>
<dbReference type="Pfam" id="PF02912">
    <property type="entry name" value="Phe_tRNA-synt_N"/>
    <property type="match status" value="1"/>
</dbReference>
<dbReference type="SUPFAM" id="SSF55681">
    <property type="entry name" value="Class II aaRS and biotin synthetases"/>
    <property type="match status" value="1"/>
</dbReference>
<evidence type="ECO:0000313" key="16">
    <source>
        <dbReference type="Proteomes" id="UP000722121"/>
    </source>
</evidence>
<dbReference type="InterPro" id="IPR004188">
    <property type="entry name" value="Phe-tRNA_ligase_II_N"/>
</dbReference>
<keyword evidence="9 13" id="KW-0460">Magnesium</keyword>
<dbReference type="PANTHER" id="PTHR11538">
    <property type="entry name" value="PHENYLALANYL-TRNA SYNTHETASE"/>
    <property type="match status" value="1"/>
</dbReference>
<name>A0ABS3AR81_9BACT</name>
<evidence type="ECO:0000259" key="14">
    <source>
        <dbReference type="PROSITE" id="PS50862"/>
    </source>
</evidence>
<comment type="similarity">
    <text evidence="2 13">Belongs to the class-II aminoacyl-tRNA synthetase family. Phe-tRNA synthetase alpha subunit type 1 subfamily.</text>
</comment>
<dbReference type="EMBL" id="JAFITR010000010">
    <property type="protein sequence ID" value="MBN4066609.1"/>
    <property type="molecule type" value="Genomic_DNA"/>
</dbReference>
<feature type="domain" description="Aminoacyl-transfer RNA synthetases class-II family profile" evidence="14">
    <location>
        <begin position="112"/>
        <end position="320"/>
    </location>
</feature>
<evidence type="ECO:0000256" key="3">
    <source>
        <dbReference type="ARBA" id="ARBA00011209"/>
    </source>
</evidence>
<protein>
    <recommendedName>
        <fullName evidence="13">Phenylalanine--tRNA ligase alpha subunit</fullName>
        <ecNumber evidence="13">6.1.1.20</ecNumber>
    </recommendedName>
    <alternativeName>
        <fullName evidence="13">Phenylalanyl-tRNA synthetase alpha subunit</fullName>
        <shortName evidence="13">PheRS</shortName>
    </alternativeName>
</protein>
<dbReference type="EC" id="6.1.1.20" evidence="13"/>
<evidence type="ECO:0000256" key="8">
    <source>
        <dbReference type="ARBA" id="ARBA00022840"/>
    </source>
</evidence>
<keyword evidence="7 13" id="KW-0547">Nucleotide-binding</keyword>
<proteinExistence type="inferred from homology"/>
<accession>A0ABS3AR81</accession>
<feature type="binding site" evidence="13">
    <location>
        <position position="256"/>
    </location>
    <ligand>
        <name>Mg(2+)</name>
        <dbReference type="ChEBI" id="CHEBI:18420"/>
        <note>shared with beta subunit</note>
    </ligand>
</feature>
<dbReference type="Proteomes" id="UP000722121">
    <property type="component" value="Unassembled WGS sequence"/>
</dbReference>
<keyword evidence="10 13" id="KW-0648">Protein biosynthesis</keyword>
<comment type="caution">
    <text evidence="15">The sequence shown here is derived from an EMBL/GenBank/DDBJ whole genome shotgun (WGS) entry which is preliminary data.</text>
</comment>
<dbReference type="InterPro" id="IPR004529">
    <property type="entry name" value="Phe-tRNA-synth_IIc_asu"/>
</dbReference>
<evidence type="ECO:0000256" key="1">
    <source>
        <dbReference type="ARBA" id="ARBA00004496"/>
    </source>
</evidence>
<evidence type="ECO:0000256" key="13">
    <source>
        <dbReference type="HAMAP-Rule" id="MF_00281"/>
    </source>
</evidence>
<comment type="subcellular location">
    <subcellularLocation>
        <location evidence="1 13">Cytoplasm</location>
    </subcellularLocation>
</comment>
<evidence type="ECO:0000256" key="5">
    <source>
        <dbReference type="ARBA" id="ARBA00022598"/>
    </source>
</evidence>
<evidence type="ECO:0000313" key="15">
    <source>
        <dbReference type="EMBL" id="MBN4066609.1"/>
    </source>
</evidence>
<reference evidence="15 16" key="1">
    <citation type="submission" date="2021-02" db="EMBL/GenBank/DDBJ databases">
        <title>Activity-based single-cell genomes from oceanic crustal fluid captures similar information to metagenomic and metatranscriptomic surveys with orders of magnitude less sampling.</title>
        <authorList>
            <person name="D'Angelo T.S."/>
            <person name="Orcutt B.N."/>
        </authorList>
    </citation>
    <scope>NUCLEOTIDE SEQUENCE [LARGE SCALE GENOMIC DNA]</scope>
    <source>
        <strain evidence="15">AH-315-G07</strain>
    </source>
</reference>
<evidence type="ECO:0000256" key="4">
    <source>
        <dbReference type="ARBA" id="ARBA00022490"/>
    </source>
</evidence>
<comment type="catalytic activity">
    <reaction evidence="12 13">
        <text>tRNA(Phe) + L-phenylalanine + ATP = L-phenylalanyl-tRNA(Phe) + AMP + diphosphate + H(+)</text>
        <dbReference type="Rhea" id="RHEA:19413"/>
        <dbReference type="Rhea" id="RHEA-COMP:9668"/>
        <dbReference type="Rhea" id="RHEA-COMP:9699"/>
        <dbReference type="ChEBI" id="CHEBI:15378"/>
        <dbReference type="ChEBI" id="CHEBI:30616"/>
        <dbReference type="ChEBI" id="CHEBI:33019"/>
        <dbReference type="ChEBI" id="CHEBI:58095"/>
        <dbReference type="ChEBI" id="CHEBI:78442"/>
        <dbReference type="ChEBI" id="CHEBI:78531"/>
        <dbReference type="ChEBI" id="CHEBI:456215"/>
        <dbReference type="EC" id="6.1.1.20"/>
    </reaction>
</comment>
<evidence type="ECO:0000256" key="9">
    <source>
        <dbReference type="ARBA" id="ARBA00022842"/>
    </source>
</evidence>
<dbReference type="NCBIfam" id="TIGR00468">
    <property type="entry name" value="pheS"/>
    <property type="match status" value="1"/>
</dbReference>